<dbReference type="GO" id="GO:0005524">
    <property type="term" value="F:ATP binding"/>
    <property type="evidence" value="ECO:0007669"/>
    <property type="project" value="UniProtKB-KW"/>
</dbReference>
<dbReference type="PANTHER" id="PTHR42794:SF2">
    <property type="entry name" value="ABC TRANSPORTER ATP-BINDING PROTEIN"/>
    <property type="match status" value="1"/>
</dbReference>
<feature type="region of interest" description="Disordered" evidence="4">
    <location>
        <begin position="249"/>
        <end position="277"/>
    </location>
</feature>
<dbReference type="KEGG" id="dax:FDQ92_08785"/>
<reference evidence="6 7" key="2">
    <citation type="submission" date="2019-05" db="EMBL/GenBank/DDBJ databases">
        <authorList>
            <person name="Suflita J.M."/>
            <person name="Marks C.R."/>
        </authorList>
    </citation>
    <scope>NUCLEOTIDE SEQUENCE [LARGE SCALE GENOMIC DNA]</scope>
    <source>
        <strain evidence="6 7">ALDC</strain>
    </source>
</reference>
<feature type="domain" description="ABC transporter" evidence="5">
    <location>
        <begin position="5"/>
        <end position="241"/>
    </location>
</feature>
<dbReference type="SMART" id="SM00382">
    <property type="entry name" value="AAA"/>
    <property type="match status" value="1"/>
</dbReference>
<keyword evidence="2" id="KW-0547">Nucleotide-binding</keyword>
<dbReference type="PROSITE" id="PS50893">
    <property type="entry name" value="ABC_TRANSPORTER_2"/>
    <property type="match status" value="1"/>
</dbReference>
<dbReference type="InterPro" id="IPR027417">
    <property type="entry name" value="P-loop_NTPase"/>
</dbReference>
<organism evidence="6 7">
    <name type="scientific">Desulfoglaeba alkanexedens ALDC</name>
    <dbReference type="NCBI Taxonomy" id="980445"/>
    <lineage>
        <taxon>Bacteria</taxon>
        <taxon>Pseudomonadati</taxon>
        <taxon>Thermodesulfobacteriota</taxon>
        <taxon>Syntrophobacteria</taxon>
        <taxon>Syntrophobacterales</taxon>
        <taxon>Syntrophobacteraceae</taxon>
        <taxon>Desulfoglaeba</taxon>
    </lineage>
</organism>
<dbReference type="Proteomes" id="UP000298602">
    <property type="component" value="Chromosome"/>
</dbReference>
<keyword evidence="1" id="KW-0813">Transport</keyword>
<evidence type="ECO:0000313" key="6">
    <source>
        <dbReference type="EMBL" id="QCQ22246.1"/>
    </source>
</evidence>
<dbReference type="GO" id="GO:0016887">
    <property type="term" value="F:ATP hydrolysis activity"/>
    <property type="evidence" value="ECO:0007669"/>
    <property type="project" value="InterPro"/>
</dbReference>
<evidence type="ECO:0000256" key="3">
    <source>
        <dbReference type="ARBA" id="ARBA00022840"/>
    </source>
</evidence>
<keyword evidence="3 6" id="KW-0067">ATP-binding</keyword>
<evidence type="ECO:0000313" key="7">
    <source>
        <dbReference type="Proteomes" id="UP000298602"/>
    </source>
</evidence>
<evidence type="ECO:0000259" key="5">
    <source>
        <dbReference type="PROSITE" id="PS50893"/>
    </source>
</evidence>
<evidence type="ECO:0000256" key="4">
    <source>
        <dbReference type="SAM" id="MobiDB-lite"/>
    </source>
</evidence>
<dbReference type="PANTHER" id="PTHR42794">
    <property type="entry name" value="HEMIN IMPORT ATP-BINDING PROTEIN HMUV"/>
    <property type="match status" value="1"/>
</dbReference>
<proteinExistence type="predicted"/>
<dbReference type="Gene3D" id="3.40.50.300">
    <property type="entry name" value="P-loop containing nucleotide triphosphate hydrolases"/>
    <property type="match status" value="1"/>
</dbReference>
<dbReference type="EMBL" id="CP040098">
    <property type="protein sequence ID" value="QCQ22246.1"/>
    <property type="molecule type" value="Genomic_DNA"/>
</dbReference>
<sequence>MVVSLVCRHLHFAYNRVPVLSAVDLEVQAGEFRVLLGRNGSGKTTLIYCLAGLLRPQQGTVTIDGLDLAAAPRAEIAQRVSLVPQEHADIFPFRVLDVVVMGRTATFRFAQRPGPEDYLAAHQVLAELEAEALAERNFNRISGGERRIALLARAILQAQNTLLLDEPTNHLDFNNQYRLLEKIKRLCQEKGTRVVASMHDPNLTARYADTVTMLSQGRVLASGPTETVMTARMVGRLYQTPTRRVDVKGGTPLFAPCTPGQGMDDGKPETAPGLRWT</sequence>
<dbReference type="FunFam" id="3.40.50.300:FF:000134">
    <property type="entry name" value="Iron-enterobactin ABC transporter ATP-binding protein"/>
    <property type="match status" value="1"/>
</dbReference>
<accession>A0A4P8L2U5</accession>
<dbReference type="CDD" id="cd03214">
    <property type="entry name" value="ABC_Iron-Siderophores_B12_Hemin"/>
    <property type="match status" value="1"/>
</dbReference>
<dbReference type="AlphaFoldDB" id="A0A4P8L2U5"/>
<reference evidence="6 7" key="1">
    <citation type="submission" date="2019-05" db="EMBL/GenBank/DDBJ databases">
        <title>The Complete Genome Sequence of the n-alkane-degrading Desulfoglaeba alkanexedens ALDC reveals multiple alkylsuccinate synthase gene clusters.</title>
        <authorList>
            <person name="Callaghan A.V."/>
            <person name="Davidova I.A."/>
            <person name="Duncan K.E."/>
            <person name="Morris B."/>
            <person name="McInerney M.J."/>
        </authorList>
    </citation>
    <scope>NUCLEOTIDE SEQUENCE [LARGE SCALE GENOMIC DNA]</scope>
    <source>
        <strain evidence="6 7">ALDC</strain>
    </source>
</reference>
<gene>
    <name evidence="6" type="ORF">FDQ92_08785</name>
</gene>
<evidence type="ECO:0000256" key="1">
    <source>
        <dbReference type="ARBA" id="ARBA00022448"/>
    </source>
</evidence>
<dbReference type="SUPFAM" id="SSF52540">
    <property type="entry name" value="P-loop containing nucleoside triphosphate hydrolases"/>
    <property type="match status" value="1"/>
</dbReference>
<protein>
    <submittedName>
        <fullName evidence="6">ABC transporter ATP-binding protein</fullName>
    </submittedName>
</protein>
<keyword evidence="7" id="KW-1185">Reference proteome</keyword>
<dbReference type="Pfam" id="PF00005">
    <property type="entry name" value="ABC_tran"/>
    <property type="match status" value="1"/>
</dbReference>
<dbReference type="OrthoDB" id="9809450at2"/>
<evidence type="ECO:0000256" key="2">
    <source>
        <dbReference type="ARBA" id="ARBA00022741"/>
    </source>
</evidence>
<dbReference type="InterPro" id="IPR003439">
    <property type="entry name" value="ABC_transporter-like_ATP-bd"/>
</dbReference>
<name>A0A4P8L2U5_9BACT</name>
<dbReference type="InterPro" id="IPR003593">
    <property type="entry name" value="AAA+_ATPase"/>
</dbReference>